<evidence type="ECO:0000259" key="7">
    <source>
        <dbReference type="PROSITE" id="PS51900"/>
    </source>
</evidence>
<dbReference type="Pfam" id="PF02899">
    <property type="entry name" value="Phage_int_SAM_1"/>
    <property type="match status" value="1"/>
</dbReference>
<sequence length="282" mass="30764">MVLRTLRAVSNNDSMETNSFLIEGFITHLRAGGASEHTIYLRRRYLKRLAKMVGSLEAASSDELEAFLAHRNWARETRRSAKSTVSTFYAWLMATGRRKDNPAISLPKVKPQEPRPRPAALKVIAKAEHDSSSRVTLMLRLSAEAGLRRGEVAQVHIMDLFEDLTGWSLLVHGKGGKERIVPLTDELARAVRRACMANGGFAFPGAINGHLSAGRVGKLVSNALPAGVTMHALRHTFATRAYAASSDLLAVQHLLGHASPSTTQRYVAIDAARLRKVAQAAA</sequence>
<dbReference type="PROSITE" id="PS51900">
    <property type="entry name" value="CB"/>
    <property type="match status" value="1"/>
</dbReference>
<dbReference type="InterPro" id="IPR011010">
    <property type="entry name" value="DNA_brk_join_enz"/>
</dbReference>
<evidence type="ECO:0000313" key="8">
    <source>
        <dbReference type="EMBL" id="VDG76903.1"/>
    </source>
</evidence>
<feature type="domain" description="Core-binding (CB)" evidence="7">
    <location>
        <begin position="16"/>
        <end position="93"/>
    </location>
</feature>
<dbReference type="AlphaFoldDB" id="A0A7Z9C9Y4"/>
<keyword evidence="4" id="KW-0233">DNA recombination</keyword>
<evidence type="ECO:0000256" key="5">
    <source>
        <dbReference type="PROSITE-ProRule" id="PRU01248"/>
    </source>
</evidence>
<dbReference type="Gene3D" id="1.10.150.130">
    <property type="match status" value="1"/>
</dbReference>
<proteinExistence type="inferred from homology"/>
<dbReference type="PANTHER" id="PTHR30349:SF64">
    <property type="entry name" value="PROPHAGE INTEGRASE INTD-RELATED"/>
    <property type="match status" value="1"/>
</dbReference>
<evidence type="ECO:0000256" key="3">
    <source>
        <dbReference type="ARBA" id="ARBA00023125"/>
    </source>
</evidence>
<feature type="domain" description="Tyr recombinase" evidence="6">
    <location>
        <begin position="105"/>
        <end position="279"/>
    </location>
</feature>
<evidence type="ECO:0000256" key="2">
    <source>
        <dbReference type="ARBA" id="ARBA00022908"/>
    </source>
</evidence>
<reference evidence="8 9" key="1">
    <citation type="submission" date="2018-11" db="EMBL/GenBank/DDBJ databases">
        <authorList>
            <consortium name="Pathogen Informatics"/>
        </authorList>
    </citation>
    <scope>NUCLEOTIDE SEQUENCE [LARGE SCALE GENOMIC DNA]</scope>
    <source>
        <strain evidence="8 9">NCTC10327</strain>
    </source>
</reference>
<comment type="similarity">
    <text evidence="1">Belongs to the 'phage' integrase family.</text>
</comment>
<dbReference type="Pfam" id="PF00589">
    <property type="entry name" value="Phage_integrase"/>
    <property type="match status" value="1"/>
</dbReference>
<organism evidence="8 9">
    <name type="scientific">Actinobaculum suis</name>
    <dbReference type="NCBI Taxonomy" id="1657"/>
    <lineage>
        <taxon>Bacteria</taxon>
        <taxon>Bacillati</taxon>
        <taxon>Actinomycetota</taxon>
        <taxon>Actinomycetes</taxon>
        <taxon>Actinomycetales</taxon>
        <taxon>Actinomycetaceae</taxon>
        <taxon>Actinobaculum</taxon>
    </lineage>
</organism>
<keyword evidence="2" id="KW-0229">DNA integration</keyword>
<dbReference type="Gene3D" id="1.10.443.10">
    <property type="entry name" value="Intergrase catalytic core"/>
    <property type="match status" value="1"/>
</dbReference>
<evidence type="ECO:0000256" key="4">
    <source>
        <dbReference type="ARBA" id="ARBA00023172"/>
    </source>
</evidence>
<protein>
    <submittedName>
        <fullName evidence="8">Tyrosine recombinase XerC</fullName>
    </submittedName>
</protein>
<dbReference type="InterPro" id="IPR004107">
    <property type="entry name" value="Integrase_SAM-like_N"/>
</dbReference>
<dbReference type="GO" id="GO:0015074">
    <property type="term" value="P:DNA integration"/>
    <property type="evidence" value="ECO:0007669"/>
    <property type="project" value="UniProtKB-KW"/>
</dbReference>
<evidence type="ECO:0000259" key="6">
    <source>
        <dbReference type="PROSITE" id="PS51898"/>
    </source>
</evidence>
<dbReference type="InterPro" id="IPR002104">
    <property type="entry name" value="Integrase_catalytic"/>
</dbReference>
<dbReference type="EMBL" id="UYIO01000001">
    <property type="protein sequence ID" value="VDG76903.1"/>
    <property type="molecule type" value="Genomic_DNA"/>
</dbReference>
<dbReference type="InterPro" id="IPR050090">
    <property type="entry name" value="Tyrosine_recombinase_XerCD"/>
</dbReference>
<dbReference type="InterPro" id="IPR044068">
    <property type="entry name" value="CB"/>
</dbReference>
<keyword evidence="3 5" id="KW-0238">DNA-binding</keyword>
<dbReference type="GO" id="GO:0003677">
    <property type="term" value="F:DNA binding"/>
    <property type="evidence" value="ECO:0007669"/>
    <property type="project" value="UniProtKB-UniRule"/>
</dbReference>
<dbReference type="SUPFAM" id="SSF56349">
    <property type="entry name" value="DNA breaking-rejoining enzymes"/>
    <property type="match status" value="1"/>
</dbReference>
<name>A0A7Z9C9Y4_9ACTO</name>
<accession>A0A7Z9C9Y4</accession>
<dbReference type="PROSITE" id="PS51898">
    <property type="entry name" value="TYR_RECOMBINASE"/>
    <property type="match status" value="1"/>
</dbReference>
<dbReference type="PANTHER" id="PTHR30349">
    <property type="entry name" value="PHAGE INTEGRASE-RELATED"/>
    <property type="match status" value="1"/>
</dbReference>
<comment type="caution">
    <text evidence="8">The sequence shown here is derived from an EMBL/GenBank/DDBJ whole genome shotgun (WGS) entry which is preliminary data.</text>
</comment>
<evidence type="ECO:0000256" key="1">
    <source>
        <dbReference type="ARBA" id="ARBA00008857"/>
    </source>
</evidence>
<dbReference type="InterPro" id="IPR013762">
    <property type="entry name" value="Integrase-like_cat_sf"/>
</dbReference>
<evidence type="ECO:0000313" key="9">
    <source>
        <dbReference type="Proteomes" id="UP000269974"/>
    </source>
</evidence>
<gene>
    <name evidence="8" type="primary">xerC_2</name>
    <name evidence="8" type="ORF">NCTC10327_01537</name>
</gene>
<dbReference type="GO" id="GO:0006310">
    <property type="term" value="P:DNA recombination"/>
    <property type="evidence" value="ECO:0007669"/>
    <property type="project" value="UniProtKB-KW"/>
</dbReference>
<dbReference type="InterPro" id="IPR010998">
    <property type="entry name" value="Integrase_recombinase_N"/>
</dbReference>
<dbReference type="Proteomes" id="UP000269974">
    <property type="component" value="Unassembled WGS sequence"/>
</dbReference>